<dbReference type="GeneID" id="93365741"/>
<keyword evidence="1" id="KW-0732">Signal</keyword>
<dbReference type="EMBL" id="ACNN01000029">
    <property type="protein sequence ID" value="EEN82197.1"/>
    <property type="molecule type" value="Genomic_DNA"/>
</dbReference>
<evidence type="ECO:0000313" key="2">
    <source>
        <dbReference type="EMBL" id="EEN82197.1"/>
    </source>
</evidence>
<dbReference type="Proteomes" id="UP000004295">
    <property type="component" value="Unassembled WGS sequence"/>
</dbReference>
<organism evidence="2 3">
    <name type="scientific">Porphyromonas endodontalis (strain ATCC 35406 / DSM 24491 / JCM 8526 / CCUG 16442 / BCRC 14492 / NCTC 13058 / HG 370)</name>
    <name type="common">Bacteroides endodontalis</name>
    <dbReference type="NCBI Taxonomy" id="553175"/>
    <lineage>
        <taxon>Bacteria</taxon>
        <taxon>Pseudomonadati</taxon>
        <taxon>Bacteroidota</taxon>
        <taxon>Bacteroidia</taxon>
        <taxon>Bacteroidales</taxon>
        <taxon>Porphyromonadaceae</taxon>
        <taxon>Porphyromonas</taxon>
    </lineage>
</organism>
<reference evidence="2 3" key="1">
    <citation type="submission" date="2009-04" db="EMBL/GenBank/DDBJ databases">
        <authorList>
            <person name="Sebastian Y."/>
            <person name="Madupu R."/>
            <person name="Durkin A.S."/>
            <person name="Torralba M."/>
            <person name="Methe B."/>
            <person name="Sutton G.G."/>
            <person name="Strausberg R.L."/>
            <person name="Nelson K.E."/>
        </authorList>
    </citation>
    <scope>NUCLEOTIDE SEQUENCE [LARGE SCALE GENOMIC DNA]</scope>
    <source>
        <strain evidence="3">ATCC 35406 / BCRC 14492 / JCM 8526 / NCTC 13058 / HG 370</strain>
    </source>
</reference>
<name>C3JC81_POREA</name>
<protein>
    <recommendedName>
        <fullName evidence="4">DUF4252 domain-containing protein</fullName>
    </recommendedName>
</protein>
<dbReference type="AlphaFoldDB" id="C3JC81"/>
<keyword evidence="3" id="KW-1185">Reference proteome</keyword>
<evidence type="ECO:0000256" key="1">
    <source>
        <dbReference type="SAM" id="SignalP"/>
    </source>
</evidence>
<dbReference type="STRING" id="553175.POREN0001_0481"/>
<dbReference type="RefSeq" id="WP_004334435.1">
    <property type="nucleotide sequence ID" value="NZ_ACNN01000029.1"/>
</dbReference>
<dbReference type="PROSITE" id="PS51257">
    <property type="entry name" value="PROKAR_LIPOPROTEIN"/>
    <property type="match status" value="1"/>
</dbReference>
<evidence type="ECO:0008006" key="4">
    <source>
        <dbReference type="Google" id="ProtNLM"/>
    </source>
</evidence>
<gene>
    <name evidence="2" type="ORF">POREN0001_0481</name>
</gene>
<sequence>MIRHLLVSLLGFAGCLSAMAQSTTTSIANLFEQCARIEGVECSYFGAEALAQLFSSSAPVIDGDFLDALATSSFKSDSSTLPLTLKEAEEQSLFILSIPRSLALTQEEQKVVASLFSPLQFEDCELITLASEGSDKVRIFGIQNPQAPTFTGMYILYTNEKRQQVIRLLGHFRLNSSIHLAPAQTENK</sequence>
<feature type="chain" id="PRO_5002928041" description="DUF4252 domain-containing protein" evidence="1">
    <location>
        <begin position="21"/>
        <end position="188"/>
    </location>
</feature>
<accession>C3JC81</accession>
<proteinExistence type="predicted"/>
<comment type="caution">
    <text evidence="2">The sequence shown here is derived from an EMBL/GenBank/DDBJ whole genome shotgun (WGS) entry which is preliminary data.</text>
</comment>
<feature type="signal peptide" evidence="1">
    <location>
        <begin position="1"/>
        <end position="20"/>
    </location>
</feature>
<evidence type="ECO:0000313" key="3">
    <source>
        <dbReference type="Proteomes" id="UP000004295"/>
    </source>
</evidence>